<dbReference type="EMBL" id="JANRMS010002317">
    <property type="protein sequence ID" value="KAJ3523088.1"/>
    <property type="molecule type" value="Genomic_DNA"/>
</dbReference>
<accession>A0ACC1RPX4</accession>
<gene>
    <name evidence="1" type="ORF">NM208_g12586</name>
</gene>
<keyword evidence="2" id="KW-1185">Reference proteome</keyword>
<name>A0ACC1RPX4_9HYPO</name>
<evidence type="ECO:0000313" key="1">
    <source>
        <dbReference type="EMBL" id="KAJ3523088.1"/>
    </source>
</evidence>
<evidence type="ECO:0000313" key="2">
    <source>
        <dbReference type="Proteomes" id="UP001148629"/>
    </source>
</evidence>
<proteinExistence type="predicted"/>
<sequence>MMLTLAEAEATMPSSRAILVQPNGEPTPAQQEVVISAPSGQTYLRMLLHILLLKAVPLAQAVMDRSTLDLQAQASCQTPKPIKLWPGFPWPQTTDPFPGSASWSAVLVARAGPSPG</sequence>
<reference evidence="1" key="1">
    <citation type="submission" date="2022-08" db="EMBL/GenBank/DDBJ databases">
        <title>Genome Sequence of Fusarium decemcellulare.</title>
        <authorList>
            <person name="Buettner E."/>
        </authorList>
    </citation>
    <scope>NUCLEOTIDE SEQUENCE</scope>
    <source>
        <strain evidence="1">Babe19</strain>
    </source>
</reference>
<dbReference type="Proteomes" id="UP001148629">
    <property type="component" value="Unassembled WGS sequence"/>
</dbReference>
<organism evidence="1 2">
    <name type="scientific">Fusarium decemcellulare</name>
    <dbReference type="NCBI Taxonomy" id="57161"/>
    <lineage>
        <taxon>Eukaryota</taxon>
        <taxon>Fungi</taxon>
        <taxon>Dikarya</taxon>
        <taxon>Ascomycota</taxon>
        <taxon>Pezizomycotina</taxon>
        <taxon>Sordariomycetes</taxon>
        <taxon>Hypocreomycetidae</taxon>
        <taxon>Hypocreales</taxon>
        <taxon>Nectriaceae</taxon>
        <taxon>Fusarium</taxon>
        <taxon>Fusarium decemcellulare species complex</taxon>
    </lineage>
</organism>
<protein>
    <submittedName>
        <fullName evidence="1">Uncharacterized protein</fullName>
    </submittedName>
</protein>
<comment type="caution">
    <text evidence="1">The sequence shown here is derived from an EMBL/GenBank/DDBJ whole genome shotgun (WGS) entry which is preliminary data.</text>
</comment>